<organism evidence="1 2">
    <name type="scientific">Dawidia cretensis</name>
    <dbReference type="NCBI Taxonomy" id="2782350"/>
    <lineage>
        <taxon>Bacteria</taxon>
        <taxon>Pseudomonadati</taxon>
        <taxon>Bacteroidota</taxon>
        <taxon>Cytophagia</taxon>
        <taxon>Cytophagales</taxon>
        <taxon>Chryseotaleaceae</taxon>
        <taxon>Dawidia</taxon>
    </lineage>
</organism>
<evidence type="ECO:0000313" key="1">
    <source>
        <dbReference type="EMBL" id="MBT1711576.1"/>
    </source>
</evidence>
<protein>
    <submittedName>
        <fullName evidence="1">DUF4256 domain-containing protein</fullName>
    </submittedName>
</protein>
<comment type="caution">
    <text evidence="1">The sequence shown here is derived from an EMBL/GenBank/DDBJ whole genome shotgun (WGS) entry which is preliminary data.</text>
</comment>
<dbReference type="Pfam" id="PF14066">
    <property type="entry name" value="DUF4256"/>
    <property type="match status" value="1"/>
</dbReference>
<dbReference type="EMBL" id="JAHESE010000036">
    <property type="protein sequence ID" value="MBT1711576.1"/>
    <property type="molecule type" value="Genomic_DNA"/>
</dbReference>
<dbReference type="Proteomes" id="UP001319080">
    <property type="component" value="Unassembled WGS sequence"/>
</dbReference>
<accession>A0AAP2E1Z8</accession>
<proteinExistence type="predicted"/>
<name>A0AAP2E1Z8_9BACT</name>
<sequence>MAKTKKQSSEQSLSAEQTEELMDVLQKRFEKNMKRHKGIAWADVQARLEAHPARLWSLDEMETTGGEPDVVGYDKKTGEYIFYDCSAETPKGRRSLCYDREALDSRKEHKPANSALDMAEEMGIEILTEEEYRALQKLGEFDLKTSSWIYTPEPIRKLKGALFCDRRYDHVFVYHNGAESYYAARGFRGLVRV</sequence>
<dbReference type="InterPro" id="IPR025352">
    <property type="entry name" value="DUF4256"/>
</dbReference>
<gene>
    <name evidence="1" type="ORF">KK062_25255</name>
</gene>
<reference evidence="1 2" key="1">
    <citation type="submission" date="2021-05" db="EMBL/GenBank/DDBJ databases">
        <title>A Polyphasic approach of four new species of the genus Ohtaekwangia: Ohtaekwangia histidinii sp. nov., Ohtaekwangia cretensis sp. nov., Ohtaekwangia indiensis sp. nov., Ohtaekwangia reichenbachii sp. nov. from diverse environment.</title>
        <authorList>
            <person name="Octaviana S."/>
        </authorList>
    </citation>
    <scope>NUCLEOTIDE SEQUENCE [LARGE SCALE GENOMIC DNA]</scope>
    <source>
        <strain evidence="1 2">PWU5</strain>
    </source>
</reference>
<evidence type="ECO:0000313" key="2">
    <source>
        <dbReference type="Proteomes" id="UP001319080"/>
    </source>
</evidence>
<dbReference type="AlphaFoldDB" id="A0AAP2E1Z8"/>
<dbReference type="RefSeq" id="WP_254087145.1">
    <property type="nucleotide sequence ID" value="NZ_JAHESE010000036.1"/>
</dbReference>
<keyword evidence="2" id="KW-1185">Reference proteome</keyword>